<dbReference type="GO" id="GO:0004585">
    <property type="term" value="F:ornithine carbamoyltransferase activity"/>
    <property type="evidence" value="ECO:0007669"/>
    <property type="project" value="UniProtKB-UniRule"/>
</dbReference>
<dbReference type="Pfam" id="PF00185">
    <property type="entry name" value="OTCace"/>
    <property type="match status" value="1"/>
</dbReference>
<dbReference type="RefSeq" id="WP_133283010.1">
    <property type="nucleotide sequence ID" value="NZ_SMSI01000001.1"/>
</dbReference>
<dbReference type="EMBL" id="SMSI01000001">
    <property type="protein sequence ID" value="TDH38176.1"/>
    <property type="molecule type" value="Genomic_DNA"/>
</dbReference>
<evidence type="ECO:0000256" key="10">
    <source>
        <dbReference type="HAMAP-Rule" id="MF_01109"/>
    </source>
</evidence>
<dbReference type="PRINTS" id="PR00102">
    <property type="entry name" value="OTCASE"/>
</dbReference>
<keyword evidence="14" id="KW-1185">Reference proteome</keyword>
<keyword evidence="8 10" id="KW-0808">Transferase</keyword>
<feature type="binding site" evidence="10">
    <location>
        <position position="290"/>
    </location>
    <ligand>
        <name>carbamoyl phosphate</name>
        <dbReference type="ChEBI" id="CHEBI:58228"/>
    </ligand>
</feature>
<dbReference type="FunFam" id="3.40.50.1370:FF:000008">
    <property type="entry name" value="Ornithine carbamoyltransferase"/>
    <property type="match status" value="1"/>
</dbReference>
<evidence type="ECO:0000256" key="4">
    <source>
        <dbReference type="ARBA" id="ARBA00007805"/>
    </source>
</evidence>
<protein>
    <recommendedName>
        <fullName evidence="6 10">Ornithine carbamoyltransferase</fullName>
        <shortName evidence="10">OTCase</shortName>
        <ecNumber evidence="5 10">2.1.3.3</ecNumber>
    </recommendedName>
</protein>
<feature type="binding site" evidence="10">
    <location>
        <position position="163"/>
    </location>
    <ligand>
        <name>L-ornithine</name>
        <dbReference type="ChEBI" id="CHEBI:46911"/>
    </ligand>
</feature>
<evidence type="ECO:0000256" key="3">
    <source>
        <dbReference type="ARBA" id="ARBA00004975"/>
    </source>
</evidence>
<evidence type="ECO:0000256" key="6">
    <source>
        <dbReference type="ARBA" id="ARBA00016634"/>
    </source>
</evidence>
<evidence type="ECO:0000256" key="8">
    <source>
        <dbReference type="ARBA" id="ARBA00022679"/>
    </source>
</evidence>
<feature type="binding site" evidence="10">
    <location>
        <position position="223"/>
    </location>
    <ligand>
        <name>L-ornithine</name>
        <dbReference type="ChEBI" id="CHEBI:46911"/>
    </ligand>
</feature>
<dbReference type="FunFam" id="3.40.50.1370:FF:000016">
    <property type="entry name" value="Ornithine carbamoyltransferase"/>
    <property type="match status" value="1"/>
</dbReference>
<dbReference type="InterPro" id="IPR024904">
    <property type="entry name" value="OTCase_ArgI"/>
</dbReference>
<dbReference type="PANTHER" id="PTHR45753">
    <property type="entry name" value="ORNITHINE CARBAMOYLTRANSFERASE, MITOCHONDRIAL"/>
    <property type="match status" value="1"/>
</dbReference>
<dbReference type="AlphaFoldDB" id="A0A4R5PMI4"/>
<keyword evidence="7 10" id="KW-0963">Cytoplasm</keyword>
<reference evidence="13 14" key="1">
    <citation type="journal article" date="2013" name="Int. J. Syst. Evol. Microbiol.">
        <title>Hoeflea suaedae sp. nov., an endophytic bacterium isolated from the root of the halophyte Suaeda maritima.</title>
        <authorList>
            <person name="Chung E.J."/>
            <person name="Park J.A."/>
            <person name="Pramanik P."/>
            <person name="Bibi F."/>
            <person name="Jeon C.O."/>
            <person name="Chung Y.R."/>
        </authorList>
    </citation>
    <scope>NUCLEOTIDE SEQUENCE [LARGE SCALE GENOMIC DNA]</scope>
    <source>
        <strain evidence="13 14">YC6898</strain>
    </source>
</reference>
<dbReference type="InterPro" id="IPR036901">
    <property type="entry name" value="Asp/Orn_carbamoylTrfase_sf"/>
</dbReference>
<evidence type="ECO:0000313" key="13">
    <source>
        <dbReference type="EMBL" id="TDH38176.1"/>
    </source>
</evidence>
<dbReference type="PRINTS" id="PR00100">
    <property type="entry name" value="AOTCASE"/>
</dbReference>
<feature type="binding site" evidence="10">
    <location>
        <begin position="54"/>
        <end position="57"/>
    </location>
    <ligand>
        <name>carbamoyl phosphate</name>
        <dbReference type="ChEBI" id="CHEBI:58228"/>
    </ligand>
</feature>
<dbReference type="Proteomes" id="UP000295131">
    <property type="component" value="Unassembled WGS sequence"/>
</dbReference>
<feature type="binding site" evidence="10">
    <location>
        <begin position="227"/>
        <end position="228"/>
    </location>
    <ligand>
        <name>L-ornithine</name>
        <dbReference type="ChEBI" id="CHEBI:46911"/>
    </ligand>
</feature>
<dbReference type="PROSITE" id="PS00097">
    <property type="entry name" value="CARBAMOYLTRANSFERASE"/>
    <property type="match status" value="1"/>
</dbReference>
<dbReference type="GO" id="GO:0005737">
    <property type="term" value="C:cytoplasm"/>
    <property type="evidence" value="ECO:0007669"/>
    <property type="project" value="UniProtKB-SubCell"/>
</dbReference>
<dbReference type="InterPro" id="IPR006132">
    <property type="entry name" value="Asp/Orn_carbamoyltranf_P-bd"/>
</dbReference>
<dbReference type="InterPro" id="IPR006130">
    <property type="entry name" value="Asp/Orn_carbamoylTrfase"/>
</dbReference>
<comment type="similarity">
    <text evidence="4 10">Belongs to the aspartate/ornithine carbamoyltransferase superfamily. OTCase family.</text>
</comment>
<dbReference type="OrthoDB" id="9802587at2"/>
<dbReference type="NCBIfam" id="NF001986">
    <property type="entry name" value="PRK00779.1"/>
    <property type="match status" value="1"/>
</dbReference>
<dbReference type="NCBIfam" id="TIGR00658">
    <property type="entry name" value="orni_carb_tr"/>
    <property type="match status" value="1"/>
</dbReference>
<feature type="binding site" evidence="10">
    <location>
        <begin position="262"/>
        <end position="263"/>
    </location>
    <ligand>
        <name>carbamoyl phosphate</name>
        <dbReference type="ChEBI" id="CHEBI:58228"/>
    </ligand>
</feature>
<dbReference type="GO" id="GO:0042450">
    <property type="term" value="P:L-arginine biosynthetic process via ornithine"/>
    <property type="evidence" value="ECO:0007669"/>
    <property type="project" value="UniProtKB-UniRule"/>
</dbReference>
<dbReference type="InterPro" id="IPR002292">
    <property type="entry name" value="Orn/put_carbamltrans"/>
</dbReference>
<feature type="domain" description="Aspartate/ornithine carbamoyltransferase Asp/Orn-binding" evidence="11">
    <location>
        <begin position="151"/>
        <end position="300"/>
    </location>
</feature>
<evidence type="ECO:0000313" key="14">
    <source>
        <dbReference type="Proteomes" id="UP000295131"/>
    </source>
</evidence>
<sequence>MSDAKTPKHFLDLSAVEATDLRAMIDAAKSAKQGPVSEKPLAGKMLAMIFEKPSTRTRVSFDVGMRQLGGETLFLSGTEMQLGRAETIADTARVLSRYVDAIMIRTMEHERLLELAEHATVPVINALTDDTHPCQIMADILTFEEHRGPVKGKTLAWTGDGNNVLHSLIEGAGRFGYRMRIAVPEGSEPTQSFIDWARGEGAEIDMLRDPAEAVSGADCVITDTWISMNQEHRARGHNVFQPYQVNGELMAKANDNALFMHCLPAHRGEEVTDEVIDGPQSVVFDEAENRLHAQKAVLRWCLGAL</sequence>
<organism evidence="13 14">
    <name type="scientific">Pseudohoeflea suaedae</name>
    <dbReference type="NCBI Taxonomy" id="877384"/>
    <lineage>
        <taxon>Bacteria</taxon>
        <taxon>Pseudomonadati</taxon>
        <taxon>Pseudomonadota</taxon>
        <taxon>Alphaproteobacteria</taxon>
        <taxon>Hyphomicrobiales</taxon>
        <taxon>Rhizobiaceae</taxon>
        <taxon>Pseudohoeflea</taxon>
    </lineage>
</organism>
<feature type="domain" description="Aspartate/ornithine carbamoyltransferase carbamoyl-P binding" evidence="12">
    <location>
        <begin position="8"/>
        <end position="145"/>
    </location>
</feature>
<evidence type="ECO:0000256" key="2">
    <source>
        <dbReference type="ARBA" id="ARBA00004496"/>
    </source>
</evidence>
<dbReference type="SUPFAM" id="SSF53671">
    <property type="entry name" value="Aspartate/ornithine carbamoyltransferase"/>
    <property type="match status" value="1"/>
</dbReference>
<evidence type="ECO:0000256" key="5">
    <source>
        <dbReference type="ARBA" id="ARBA00013007"/>
    </source>
</evidence>
<evidence type="ECO:0000256" key="9">
    <source>
        <dbReference type="ARBA" id="ARBA00048772"/>
    </source>
</evidence>
<feature type="binding site" evidence="10">
    <location>
        <begin position="132"/>
        <end position="135"/>
    </location>
    <ligand>
        <name>carbamoyl phosphate</name>
        <dbReference type="ChEBI" id="CHEBI:58228"/>
    </ligand>
</feature>
<proteinExistence type="inferred from homology"/>
<dbReference type="Gene3D" id="3.40.50.1370">
    <property type="entry name" value="Aspartate/ornithine carbamoyltransferase"/>
    <property type="match status" value="2"/>
</dbReference>
<dbReference type="GO" id="GO:0016597">
    <property type="term" value="F:amino acid binding"/>
    <property type="evidence" value="ECO:0007669"/>
    <property type="project" value="InterPro"/>
</dbReference>
<dbReference type="PANTHER" id="PTHR45753:SF3">
    <property type="entry name" value="ORNITHINE TRANSCARBAMYLASE, MITOCHONDRIAL"/>
    <property type="match status" value="1"/>
</dbReference>
<evidence type="ECO:0000259" key="11">
    <source>
        <dbReference type="Pfam" id="PF00185"/>
    </source>
</evidence>
<name>A0A4R5PMI4_9HYPH</name>
<feature type="binding site" evidence="10">
    <location>
        <position position="105"/>
    </location>
    <ligand>
        <name>carbamoyl phosphate</name>
        <dbReference type="ChEBI" id="CHEBI:58228"/>
    </ligand>
</feature>
<evidence type="ECO:0000256" key="7">
    <source>
        <dbReference type="ARBA" id="ARBA00022490"/>
    </source>
</evidence>
<accession>A0A4R5PMI4</accession>
<feature type="binding site" evidence="10">
    <location>
        <position position="81"/>
    </location>
    <ligand>
        <name>carbamoyl phosphate</name>
        <dbReference type="ChEBI" id="CHEBI:58228"/>
    </ligand>
</feature>
<dbReference type="HAMAP" id="MF_01109">
    <property type="entry name" value="OTCase"/>
    <property type="match status" value="1"/>
</dbReference>
<dbReference type="InterPro" id="IPR006131">
    <property type="entry name" value="Asp_carbamoyltransf_Asp/Orn-bd"/>
</dbReference>
<dbReference type="Pfam" id="PF02729">
    <property type="entry name" value="OTCace_N"/>
    <property type="match status" value="1"/>
</dbReference>
<gene>
    <name evidence="13" type="primary">argF</name>
    <name evidence="13" type="ORF">E2A64_03380</name>
</gene>
<evidence type="ECO:0000259" key="12">
    <source>
        <dbReference type="Pfam" id="PF02729"/>
    </source>
</evidence>
<comment type="pathway">
    <text evidence="3">Amino-acid biosynthesis; L-arginine biosynthesis; L-arginine from L-ornithine and carbamoyl phosphate: step 1/3.</text>
</comment>
<dbReference type="GO" id="GO:0019240">
    <property type="term" value="P:citrulline biosynthetic process"/>
    <property type="evidence" value="ECO:0007669"/>
    <property type="project" value="TreeGrafter"/>
</dbReference>
<evidence type="ECO:0000256" key="1">
    <source>
        <dbReference type="ARBA" id="ARBA00003822"/>
    </source>
</evidence>
<dbReference type="EC" id="2.1.3.3" evidence="5 10"/>
<comment type="caution">
    <text evidence="13">The sequence shown here is derived from an EMBL/GenBank/DDBJ whole genome shotgun (WGS) entry which is preliminary data.</text>
</comment>
<comment type="catalytic activity">
    <reaction evidence="9 10">
        <text>carbamoyl phosphate + L-ornithine = L-citrulline + phosphate + H(+)</text>
        <dbReference type="Rhea" id="RHEA:19513"/>
        <dbReference type="ChEBI" id="CHEBI:15378"/>
        <dbReference type="ChEBI" id="CHEBI:43474"/>
        <dbReference type="ChEBI" id="CHEBI:46911"/>
        <dbReference type="ChEBI" id="CHEBI:57743"/>
        <dbReference type="ChEBI" id="CHEBI:58228"/>
        <dbReference type="EC" id="2.1.3.3"/>
    </reaction>
</comment>
<comment type="subcellular location">
    <subcellularLocation>
        <location evidence="2 10">Cytoplasm</location>
    </subcellularLocation>
</comment>
<comment type="function">
    <text evidence="1">Reversibly catalyzes the transfer of the carbamoyl group from carbamoyl phosphate (CP) to the N(epsilon) atom of ornithine (ORN) to produce L-citrulline.</text>
</comment>